<evidence type="ECO:0000313" key="1">
    <source>
        <dbReference type="EMBL" id="GIY39885.1"/>
    </source>
</evidence>
<gene>
    <name evidence="1" type="ORF">CEXT_363101</name>
</gene>
<proteinExistence type="predicted"/>
<evidence type="ECO:0000313" key="2">
    <source>
        <dbReference type="Proteomes" id="UP001054945"/>
    </source>
</evidence>
<dbReference type="Proteomes" id="UP001054945">
    <property type="component" value="Unassembled WGS sequence"/>
</dbReference>
<sequence>MPSFGGRILAEHLGGGTYCIRSELRIRYLLPKRHDSSFRKAGISISNYLSGYLNRKRRARRKCCQVLKTTSSRWNVLKKLVNVFHVTLCGEFFTSNWNFSFLLQLTNPQHHLNSTCIAKSVEKHSLLTTKKKKEEVM</sequence>
<comment type="caution">
    <text evidence="1">The sequence shown here is derived from an EMBL/GenBank/DDBJ whole genome shotgun (WGS) entry which is preliminary data.</text>
</comment>
<protein>
    <submittedName>
        <fullName evidence="1">Uncharacterized protein</fullName>
    </submittedName>
</protein>
<organism evidence="1 2">
    <name type="scientific">Caerostris extrusa</name>
    <name type="common">Bark spider</name>
    <name type="synonym">Caerostris bankana</name>
    <dbReference type="NCBI Taxonomy" id="172846"/>
    <lineage>
        <taxon>Eukaryota</taxon>
        <taxon>Metazoa</taxon>
        <taxon>Ecdysozoa</taxon>
        <taxon>Arthropoda</taxon>
        <taxon>Chelicerata</taxon>
        <taxon>Arachnida</taxon>
        <taxon>Araneae</taxon>
        <taxon>Araneomorphae</taxon>
        <taxon>Entelegynae</taxon>
        <taxon>Araneoidea</taxon>
        <taxon>Araneidae</taxon>
        <taxon>Caerostris</taxon>
    </lineage>
</organism>
<dbReference type="AlphaFoldDB" id="A0AAV4T0S6"/>
<reference evidence="1 2" key="1">
    <citation type="submission" date="2021-06" db="EMBL/GenBank/DDBJ databases">
        <title>Caerostris extrusa draft genome.</title>
        <authorList>
            <person name="Kono N."/>
            <person name="Arakawa K."/>
        </authorList>
    </citation>
    <scope>NUCLEOTIDE SEQUENCE [LARGE SCALE GENOMIC DNA]</scope>
</reference>
<dbReference type="EMBL" id="BPLR01010525">
    <property type="protein sequence ID" value="GIY39885.1"/>
    <property type="molecule type" value="Genomic_DNA"/>
</dbReference>
<accession>A0AAV4T0S6</accession>
<keyword evidence="2" id="KW-1185">Reference proteome</keyword>
<name>A0AAV4T0S6_CAEEX</name>